<accession>A0A176S7N9</accession>
<evidence type="ECO:0000313" key="1">
    <source>
        <dbReference type="EMBL" id="OAD23859.1"/>
    </source>
</evidence>
<dbReference type="Pfam" id="PF03331">
    <property type="entry name" value="LpxC"/>
    <property type="match status" value="1"/>
</dbReference>
<gene>
    <name evidence="1" type="ORF">THIOM_000299</name>
</gene>
<comment type="caution">
    <text evidence="1">The sequence shown here is derived from an EMBL/GenBank/DDBJ whole genome shotgun (WGS) entry which is preliminary data.</text>
</comment>
<dbReference type="InterPro" id="IPR004463">
    <property type="entry name" value="UDP-acyl_GlcNac_deAcase"/>
</dbReference>
<feature type="non-terminal residue" evidence="1">
    <location>
        <position position="1"/>
    </location>
</feature>
<dbReference type="InterPro" id="IPR015870">
    <property type="entry name" value="UDP-acyl_N-AcGlcN_deAcase_N"/>
</dbReference>
<dbReference type="GO" id="GO:0103117">
    <property type="term" value="F:UDP-3-O-acyl-N-acetylglucosamine deacetylase activity"/>
    <property type="evidence" value="ECO:0007669"/>
    <property type="project" value="InterPro"/>
</dbReference>
<dbReference type="AlphaFoldDB" id="A0A176S7N9"/>
<dbReference type="Proteomes" id="UP000076962">
    <property type="component" value="Unassembled WGS sequence"/>
</dbReference>
<name>A0A176S7N9_9GAMM</name>
<dbReference type="GO" id="GO:0016020">
    <property type="term" value="C:membrane"/>
    <property type="evidence" value="ECO:0007669"/>
    <property type="project" value="GOC"/>
</dbReference>
<dbReference type="EMBL" id="LUTY01000127">
    <property type="protein sequence ID" value="OAD23859.1"/>
    <property type="molecule type" value="Genomic_DNA"/>
</dbReference>
<dbReference type="SUPFAM" id="SSF54211">
    <property type="entry name" value="Ribosomal protein S5 domain 2-like"/>
    <property type="match status" value="1"/>
</dbReference>
<sequence length="31" mass="3179">LAGLGIDNAYIDVNAAEIPIMDGSAAPFVFL</sequence>
<dbReference type="Gene3D" id="3.30.230.20">
    <property type="entry name" value="lpxc deacetylase, domain 1"/>
    <property type="match status" value="1"/>
</dbReference>
<organism evidence="1 2">
    <name type="scientific">Candidatus Thiomargarita nelsonii</name>
    <dbReference type="NCBI Taxonomy" id="1003181"/>
    <lineage>
        <taxon>Bacteria</taxon>
        <taxon>Pseudomonadati</taxon>
        <taxon>Pseudomonadota</taxon>
        <taxon>Gammaproteobacteria</taxon>
        <taxon>Thiotrichales</taxon>
        <taxon>Thiotrichaceae</taxon>
        <taxon>Thiomargarita</taxon>
    </lineage>
</organism>
<protein>
    <submittedName>
        <fullName evidence="1">UDP-3-O-[3-hydroxymyristoyl] N-acetylglucosamine deacetylase</fullName>
    </submittedName>
</protein>
<reference evidence="1 2" key="1">
    <citation type="submission" date="2016-05" db="EMBL/GenBank/DDBJ databases">
        <title>Single-cell genome of chain-forming Candidatus Thiomargarita nelsonii and comparison to other large sulfur-oxidizing bacteria.</title>
        <authorList>
            <person name="Winkel M."/>
            <person name="Salman V."/>
            <person name="Woyke T."/>
            <person name="Schulz-Vogt H."/>
            <person name="Richter M."/>
            <person name="Flood B."/>
            <person name="Bailey J."/>
            <person name="Amann R."/>
            <person name="Mussmann M."/>
        </authorList>
    </citation>
    <scope>NUCLEOTIDE SEQUENCE [LARGE SCALE GENOMIC DNA]</scope>
    <source>
        <strain evidence="1 2">THI036</strain>
    </source>
</reference>
<keyword evidence="2" id="KW-1185">Reference proteome</keyword>
<dbReference type="GO" id="GO:0009245">
    <property type="term" value="P:lipid A biosynthetic process"/>
    <property type="evidence" value="ECO:0007669"/>
    <property type="project" value="InterPro"/>
</dbReference>
<dbReference type="PATRIC" id="fig|1003181.4.peg.440"/>
<proteinExistence type="predicted"/>
<evidence type="ECO:0000313" key="2">
    <source>
        <dbReference type="Proteomes" id="UP000076962"/>
    </source>
</evidence>
<dbReference type="InterPro" id="IPR020568">
    <property type="entry name" value="Ribosomal_Su5_D2-typ_SF"/>
</dbReference>